<feature type="transmembrane region" description="Helical" evidence="1">
    <location>
        <begin position="391"/>
        <end position="410"/>
    </location>
</feature>
<dbReference type="InterPro" id="IPR036259">
    <property type="entry name" value="MFS_trans_sf"/>
</dbReference>
<dbReference type="PROSITE" id="PS50850">
    <property type="entry name" value="MFS"/>
    <property type="match status" value="1"/>
</dbReference>
<dbReference type="InterPro" id="IPR020846">
    <property type="entry name" value="MFS_dom"/>
</dbReference>
<dbReference type="InterPro" id="IPR050327">
    <property type="entry name" value="Proton-linked_MCT"/>
</dbReference>
<dbReference type="PROSITE" id="PS51257">
    <property type="entry name" value="PROKAR_LIPOPROTEIN"/>
    <property type="match status" value="1"/>
</dbReference>
<gene>
    <name evidence="3" type="ORF">SDC9_42566</name>
</gene>
<organism evidence="3">
    <name type="scientific">bioreactor metagenome</name>
    <dbReference type="NCBI Taxonomy" id="1076179"/>
    <lineage>
        <taxon>unclassified sequences</taxon>
        <taxon>metagenomes</taxon>
        <taxon>ecological metagenomes</taxon>
    </lineage>
</organism>
<dbReference type="PANTHER" id="PTHR11360">
    <property type="entry name" value="MONOCARBOXYLATE TRANSPORTER"/>
    <property type="match status" value="1"/>
</dbReference>
<reference evidence="3" key="1">
    <citation type="submission" date="2019-08" db="EMBL/GenBank/DDBJ databases">
        <authorList>
            <person name="Kucharzyk K."/>
            <person name="Murdoch R.W."/>
            <person name="Higgins S."/>
            <person name="Loffler F."/>
        </authorList>
    </citation>
    <scope>NUCLEOTIDE SEQUENCE</scope>
</reference>
<name>A0A644VYE4_9ZZZZ</name>
<feature type="transmembrane region" description="Helical" evidence="1">
    <location>
        <begin position="172"/>
        <end position="192"/>
    </location>
</feature>
<feature type="transmembrane region" description="Helical" evidence="1">
    <location>
        <begin position="105"/>
        <end position="130"/>
    </location>
</feature>
<feature type="transmembrane region" description="Helical" evidence="1">
    <location>
        <begin position="302"/>
        <end position="322"/>
    </location>
</feature>
<feature type="transmembrane region" description="Helical" evidence="1">
    <location>
        <begin position="275"/>
        <end position="295"/>
    </location>
</feature>
<feature type="transmembrane region" description="Helical" evidence="1">
    <location>
        <begin position="142"/>
        <end position="160"/>
    </location>
</feature>
<evidence type="ECO:0000313" key="3">
    <source>
        <dbReference type="EMBL" id="MPL96388.1"/>
    </source>
</evidence>
<sequence length="428" mass="46203">MEQTAKKSGIHYGWIVAAACCLISALGTGLLMNSLGTFIKPVSTAMGFDRGKFSLAVSMLSLIGVFVFPYWGKLMQKVSIRKLIMIAAVVIGGSLYAISFCTKLWQFYALHILIGLFNGGVATLPVSTLVSRWFISKKGTAMGIATCGSGLGSMILVPLVSRVTTAVSWQAAYRFLGVMFICVALFAAVLFIRDRPSDKGLEAYRITDAGSAKGTSSGKIGRTWDGLTKSEALKTSCMKYFSAGIVMTGILYSGMISHIYAYLTDISFPAAKASSIISISMFVLLCGKFILGMIFDRFGTKIGIYLSYGCFALAFVCLIAAASNSAFAYAYCLFGGFGVSVSAVGIAYITDYFFGPKEYSMIFGLVSSMLLIGTTIGTTLSGFLYDTFGTYRFAWFIYFAAVMVVIFLLAKANRSYEQDLLPLQKQSV</sequence>
<protein>
    <recommendedName>
        <fullName evidence="2">Major facilitator superfamily (MFS) profile domain-containing protein</fullName>
    </recommendedName>
</protein>
<dbReference type="SUPFAM" id="SSF103473">
    <property type="entry name" value="MFS general substrate transporter"/>
    <property type="match status" value="1"/>
</dbReference>
<feature type="transmembrane region" description="Helical" evidence="1">
    <location>
        <begin position="12"/>
        <end position="33"/>
    </location>
</feature>
<evidence type="ECO:0000259" key="2">
    <source>
        <dbReference type="PROSITE" id="PS50850"/>
    </source>
</evidence>
<feature type="domain" description="Major facilitator superfamily (MFS) profile" evidence="2">
    <location>
        <begin position="13"/>
        <end position="413"/>
    </location>
</feature>
<proteinExistence type="predicted"/>
<dbReference type="PANTHER" id="PTHR11360:SF290">
    <property type="entry name" value="MONOCARBOXYLATE MFS PERMEASE"/>
    <property type="match status" value="1"/>
</dbReference>
<dbReference type="Gene3D" id="1.20.1250.20">
    <property type="entry name" value="MFS general substrate transporter like domains"/>
    <property type="match status" value="2"/>
</dbReference>
<feature type="transmembrane region" description="Helical" evidence="1">
    <location>
        <begin position="361"/>
        <end position="385"/>
    </location>
</feature>
<dbReference type="Pfam" id="PF07690">
    <property type="entry name" value="MFS_1"/>
    <property type="match status" value="1"/>
</dbReference>
<dbReference type="GO" id="GO:0022857">
    <property type="term" value="F:transmembrane transporter activity"/>
    <property type="evidence" value="ECO:0007669"/>
    <property type="project" value="InterPro"/>
</dbReference>
<feature type="transmembrane region" description="Helical" evidence="1">
    <location>
        <begin position="328"/>
        <end position="349"/>
    </location>
</feature>
<feature type="transmembrane region" description="Helical" evidence="1">
    <location>
        <begin position="240"/>
        <end position="263"/>
    </location>
</feature>
<keyword evidence="1" id="KW-1133">Transmembrane helix</keyword>
<comment type="caution">
    <text evidence="3">The sequence shown here is derived from an EMBL/GenBank/DDBJ whole genome shotgun (WGS) entry which is preliminary data.</text>
</comment>
<evidence type="ECO:0000256" key="1">
    <source>
        <dbReference type="SAM" id="Phobius"/>
    </source>
</evidence>
<feature type="transmembrane region" description="Helical" evidence="1">
    <location>
        <begin position="83"/>
        <end position="99"/>
    </location>
</feature>
<feature type="transmembrane region" description="Helical" evidence="1">
    <location>
        <begin position="53"/>
        <end position="71"/>
    </location>
</feature>
<dbReference type="EMBL" id="VSSQ01000507">
    <property type="protein sequence ID" value="MPL96388.1"/>
    <property type="molecule type" value="Genomic_DNA"/>
</dbReference>
<keyword evidence="1" id="KW-0472">Membrane</keyword>
<accession>A0A644VYE4</accession>
<dbReference type="InterPro" id="IPR011701">
    <property type="entry name" value="MFS"/>
</dbReference>
<dbReference type="AlphaFoldDB" id="A0A644VYE4"/>
<keyword evidence="1" id="KW-0812">Transmembrane</keyword>